<feature type="region of interest" description="Disordered" evidence="1">
    <location>
        <begin position="241"/>
        <end position="266"/>
    </location>
</feature>
<organism evidence="2 3">
    <name type="scientific">Azospirillum cavernae</name>
    <dbReference type="NCBI Taxonomy" id="2320860"/>
    <lineage>
        <taxon>Bacteria</taxon>
        <taxon>Pseudomonadati</taxon>
        <taxon>Pseudomonadota</taxon>
        <taxon>Alphaproteobacteria</taxon>
        <taxon>Rhodospirillales</taxon>
        <taxon>Azospirillaceae</taxon>
        <taxon>Azospirillum</taxon>
    </lineage>
</organism>
<dbReference type="Proteomes" id="UP000283458">
    <property type="component" value="Unassembled WGS sequence"/>
</dbReference>
<feature type="compositionally biased region" description="Basic and acidic residues" evidence="1">
    <location>
        <begin position="244"/>
        <end position="260"/>
    </location>
</feature>
<comment type="caution">
    <text evidence="2">The sequence shown here is derived from an EMBL/GenBank/DDBJ whole genome shotgun (WGS) entry which is preliminary data.</text>
</comment>
<sequence length="341" mass="38680">MSLTTHVSSPPGPPPAKETTAEVLVSMLTENTGRHFLDSGGAYGRNWERNHNKGLAEFEAEPATKTEFCLREGETTGEVSITINVFHWLKDRLDINHQLDAFFFEWVETQNAARSWFDLVERFVSNEDDELKAFIESRRRDGEYRTRIEEILYEALEEHGHLPDPLNHTRAGFTHNTYNGEDVLSQTIQYTMFGLGYGDVGCFLFIHGGCDVRGGYTRPRAFDVGNGNGWESIFDNARVTLGPDPDKEERDEYLSDHGEPELPGIPPKTLIDPWNITWDSDNAGSSFYPCGNEYPAKLLAFDEYEWSEDPEDRGKGVVYFDRETSTAHCPVTGFPLVGSWY</sequence>
<evidence type="ECO:0000313" key="3">
    <source>
        <dbReference type="Proteomes" id="UP000283458"/>
    </source>
</evidence>
<keyword evidence="3" id="KW-1185">Reference proteome</keyword>
<evidence type="ECO:0000256" key="1">
    <source>
        <dbReference type="SAM" id="MobiDB-lite"/>
    </source>
</evidence>
<reference evidence="2 3" key="1">
    <citation type="submission" date="2018-09" db="EMBL/GenBank/DDBJ databases">
        <authorList>
            <person name="Zhu H."/>
        </authorList>
    </citation>
    <scope>NUCLEOTIDE SEQUENCE [LARGE SCALE GENOMIC DNA]</scope>
    <source>
        <strain evidence="2 3">K2W22B-5</strain>
    </source>
</reference>
<dbReference type="AlphaFoldDB" id="A0A418VPC4"/>
<dbReference type="EMBL" id="QYUL01000004">
    <property type="protein sequence ID" value="RJF78120.1"/>
    <property type="molecule type" value="Genomic_DNA"/>
</dbReference>
<accession>A0A418VPC4</accession>
<protein>
    <submittedName>
        <fullName evidence="2">Uncharacterized protein</fullName>
    </submittedName>
</protein>
<name>A0A418VPC4_9PROT</name>
<evidence type="ECO:0000313" key="2">
    <source>
        <dbReference type="EMBL" id="RJF78120.1"/>
    </source>
</evidence>
<gene>
    <name evidence="2" type="ORF">D3877_23615</name>
</gene>
<dbReference type="RefSeq" id="WP_119833263.1">
    <property type="nucleotide sequence ID" value="NZ_QYUL01000004.1"/>
</dbReference>
<proteinExistence type="predicted"/>